<feature type="domain" description="Type II secretion system protein GspC N-terminal" evidence="10">
    <location>
        <begin position="69"/>
        <end position="149"/>
    </location>
</feature>
<keyword evidence="4" id="KW-0997">Cell inner membrane</keyword>
<evidence type="ECO:0000256" key="4">
    <source>
        <dbReference type="ARBA" id="ARBA00022519"/>
    </source>
</evidence>
<dbReference type="Pfam" id="PF11356">
    <property type="entry name" value="T2SSC"/>
    <property type="match status" value="1"/>
</dbReference>
<keyword evidence="12" id="KW-1185">Reference proteome</keyword>
<evidence type="ECO:0000256" key="8">
    <source>
        <dbReference type="ARBA" id="ARBA00023136"/>
    </source>
</evidence>
<evidence type="ECO:0000256" key="2">
    <source>
        <dbReference type="ARBA" id="ARBA00022448"/>
    </source>
</evidence>
<evidence type="ECO:0000256" key="6">
    <source>
        <dbReference type="ARBA" id="ARBA00022927"/>
    </source>
</evidence>
<keyword evidence="2" id="KW-0813">Transport</keyword>
<proteinExistence type="predicted"/>
<dbReference type="Proteomes" id="UP001196601">
    <property type="component" value="Unassembled WGS sequence"/>
</dbReference>
<comment type="subcellular location">
    <subcellularLocation>
        <location evidence="1">Cell inner membrane</location>
    </subcellularLocation>
</comment>
<feature type="region of interest" description="Disordered" evidence="9">
    <location>
        <begin position="147"/>
        <end position="175"/>
    </location>
</feature>
<accession>A0ABS5Q350</accession>
<dbReference type="Gene3D" id="2.30.30.830">
    <property type="match status" value="1"/>
</dbReference>
<evidence type="ECO:0000256" key="5">
    <source>
        <dbReference type="ARBA" id="ARBA00022692"/>
    </source>
</evidence>
<evidence type="ECO:0000256" key="7">
    <source>
        <dbReference type="ARBA" id="ARBA00022989"/>
    </source>
</evidence>
<evidence type="ECO:0000259" key="10">
    <source>
        <dbReference type="Pfam" id="PF11356"/>
    </source>
</evidence>
<gene>
    <name evidence="11" type="ORF">I0D00_13700</name>
</gene>
<organism evidence="11 12">
    <name type="scientific">Pseudomonas lalucatii</name>
    <dbReference type="NCBI Taxonomy" id="1424203"/>
    <lineage>
        <taxon>Bacteria</taxon>
        <taxon>Pseudomonadati</taxon>
        <taxon>Pseudomonadota</taxon>
        <taxon>Gammaproteobacteria</taxon>
        <taxon>Pseudomonadales</taxon>
        <taxon>Pseudomonadaceae</taxon>
        <taxon>Pseudomonas</taxon>
    </lineage>
</organism>
<keyword evidence="5" id="KW-0812">Transmembrane</keyword>
<protein>
    <submittedName>
        <fullName evidence="11">Secretion protein XcpP</fullName>
    </submittedName>
</protein>
<dbReference type="RefSeq" id="WP_213640406.1">
    <property type="nucleotide sequence ID" value="NZ_JADPMV010000002.1"/>
</dbReference>
<comment type="caution">
    <text evidence="11">The sequence shown here is derived from an EMBL/GenBank/DDBJ whole genome shotgun (WGS) entry which is preliminary data.</text>
</comment>
<keyword evidence="7" id="KW-1133">Transmembrane helix</keyword>
<keyword evidence="6" id="KW-0653">Protein transport</keyword>
<sequence length="216" mass="23545">MPLPLTAARRWMDRHATTLAGLAILLAMSISLAWQTADWLRLMRTPPGIDALDSPRHAPAALAQGLELLFGRSAVDDDAPPPATSLRLTLLGSFVHSDPQRSSAIIRQDGGEAQRYGVDSEVTNGVRLHAVYADRVELLRNGRRESLTFPHSQSGNDGSSYVSSEAPPDNLDQLDELEVGNLEQLRERMDALREQMEAAGTLPPDAEITDQTTEGE</sequence>
<dbReference type="InterPro" id="IPR024961">
    <property type="entry name" value="T2SS_GspC_N"/>
</dbReference>
<evidence type="ECO:0000313" key="12">
    <source>
        <dbReference type="Proteomes" id="UP001196601"/>
    </source>
</evidence>
<feature type="compositionally biased region" description="Polar residues" evidence="9">
    <location>
        <begin position="149"/>
        <end position="163"/>
    </location>
</feature>
<feature type="region of interest" description="Disordered" evidence="9">
    <location>
        <begin position="192"/>
        <end position="216"/>
    </location>
</feature>
<evidence type="ECO:0000256" key="1">
    <source>
        <dbReference type="ARBA" id="ARBA00004533"/>
    </source>
</evidence>
<evidence type="ECO:0000256" key="9">
    <source>
        <dbReference type="SAM" id="MobiDB-lite"/>
    </source>
</evidence>
<name>A0ABS5Q350_9PSED</name>
<evidence type="ECO:0000256" key="3">
    <source>
        <dbReference type="ARBA" id="ARBA00022475"/>
    </source>
</evidence>
<reference evidence="11 12" key="1">
    <citation type="journal article" date="2021" name="Syst. Appl. Microbiol.">
        <title>Pseudomonas lalucatii sp. nov. isolated from Vallgornera, a karstic cave in Mallorca, Western Mediterranean.</title>
        <authorList>
            <person name="Busquets A."/>
            <person name="Mulet M."/>
            <person name="Gomila M."/>
            <person name="Garcia-Valdes E."/>
        </authorList>
    </citation>
    <scope>NUCLEOTIDE SEQUENCE [LARGE SCALE GENOMIC DNA]</scope>
    <source>
        <strain evidence="11 12">R1b54</strain>
    </source>
</reference>
<evidence type="ECO:0000313" key="11">
    <source>
        <dbReference type="EMBL" id="MBS7662989.1"/>
    </source>
</evidence>
<dbReference type="EMBL" id="JADPMV010000002">
    <property type="protein sequence ID" value="MBS7662989.1"/>
    <property type="molecule type" value="Genomic_DNA"/>
</dbReference>
<keyword evidence="8" id="KW-0472">Membrane</keyword>
<keyword evidence="3" id="KW-1003">Cell membrane</keyword>